<dbReference type="SMART" id="SM00398">
    <property type="entry name" value="HMG"/>
    <property type="match status" value="1"/>
</dbReference>
<gene>
    <name evidence="10" type="ORF">BYL167_LOCUS59657</name>
    <name evidence="9" type="ORF">GIL414_LOCUS59872</name>
    <name evidence="4" type="ORF">KQP761_LOCUS32842</name>
    <name evidence="8" type="ORF">SMN809_LOCUS5338</name>
    <name evidence="7" type="ORF">UXM345_LOCUS5373</name>
    <name evidence="5" type="ORF">WKI299_LOCUS15093</name>
    <name evidence="6" type="ORF">XDN619_LOCUS24472</name>
</gene>
<evidence type="ECO:0000313" key="9">
    <source>
        <dbReference type="EMBL" id="CAF5049346.1"/>
    </source>
</evidence>
<dbReference type="EMBL" id="CAJNRG010011113">
    <property type="protein sequence ID" value="CAF2129486.1"/>
    <property type="molecule type" value="Genomic_DNA"/>
</dbReference>
<dbReference type="OrthoDB" id="1919336at2759"/>
<sequence>MPRHSKKASKDPNAPKRPLSGYFLFARDERLKIKSTQPNIPMTETMKLIGERWSKLDVNLKSQYAKLGAEEKLRYDQEMIAYRKKTVMVDSTESIEK</sequence>
<dbReference type="Gene3D" id="1.10.30.10">
    <property type="entry name" value="High mobility group box domain"/>
    <property type="match status" value="1"/>
</dbReference>
<feature type="domain" description="HMG box" evidence="3">
    <location>
        <begin position="15"/>
        <end position="83"/>
    </location>
</feature>
<dbReference type="AlphaFoldDB" id="A0A816WM96"/>
<evidence type="ECO:0000256" key="2">
    <source>
        <dbReference type="PROSITE-ProRule" id="PRU00267"/>
    </source>
</evidence>
<dbReference type="EMBL" id="CAJNOW010018384">
    <property type="protein sequence ID" value="CAF1664765.1"/>
    <property type="molecule type" value="Genomic_DNA"/>
</dbReference>
<dbReference type="GO" id="GO:0005634">
    <property type="term" value="C:nucleus"/>
    <property type="evidence" value="ECO:0007669"/>
    <property type="project" value="UniProtKB-UniRule"/>
</dbReference>
<dbReference type="PANTHER" id="PTHR48112:SF22">
    <property type="entry name" value="MITOCHONDRIAL TRANSCRIPTION FACTOR A, ISOFORM B"/>
    <property type="match status" value="1"/>
</dbReference>
<dbReference type="Pfam" id="PF00505">
    <property type="entry name" value="HMG_box"/>
    <property type="match status" value="1"/>
</dbReference>
<comment type="caution">
    <text evidence="6">The sequence shown here is derived from an EMBL/GenBank/DDBJ whole genome shotgun (WGS) entry which is preliminary data.</text>
</comment>
<evidence type="ECO:0000313" key="7">
    <source>
        <dbReference type="EMBL" id="CAF3810887.1"/>
    </source>
</evidence>
<evidence type="ECO:0000313" key="10">
    <source>
        <dbReference type="EMBL" id="CAF5063883.1"/>
    </source>
</evidence>
<accession>A0A816WM96</accession>
<dbReference type="EMBL" id="CAJNRF010005887">
    <property type="protein sequence ID" value="CAF2075780.1"/>
    <property type="molecule type" value="Genomic_DNA"/>
</dbReference>
<evidence type="ECO:0000313" key="4">
    <source>
        <dbReference type="EMBL" id="CAF1664765.1"/>
    </source>
</evidence>
<proteinExistence type="predicted"/>
<dbReference type="PRINTS" id="PR00886">
    <property type="entry name" value="HIGHMOBLTY12"/>
</dbReference>
<name>A0A816WM96_9BILA</name>
<feature type="DNA-binding region" description="HMG box" evidence="2">
    <location>
        <begin position="15"/>
        <end position="83"/>
    </location>
</feature>
<dbReference type="EMBL" id="CAJOBH010229025">
    <property type="protein sequence ID" value="CAF5063883.1"/>
    <property type="molecule type" value="Genomic_DNA"/>
</dbReference>
<dbReference type="PANTHER" id="PTHR48112">
    <property type="entry name" value="HIGH MOBILITY GROUP PROTEIN DSP1"/>
    <property type="match status" value="1"/>
</dbReference>
<dbReference type="Proteomes" id="UP000663834">
    <property type="component" value="Unassembled WGS sequence"/>
</dbReference>
<evidence type="ECO:0000259" key="3">
    <source>
        <dbReference type="PROSITE" id="PS50118"/>
    </source>
</evidence>
<evidence type="ECO:0000313" key="5">
    <source>
        <dbReference type="EMBL" id="CAF2075780.1"/>
    </source>
</evidence>
<dbReference type="Proteomes" id="UP000681967">
    <property type="component" value="Unassembled WGS sequence"/>
</dbReference>
<protein>
    <recommendedName>
        <fullName evidence="3">HMG box domain-containing protein</fullName>
    </recommendedName>
</protein>
<dbReference type="InterPro" id="IPR036910">
    <property type="entry name" value="HMG_box_dom_sf"/>
</dbReference>
<dbReference type="InterPro" id="IPR050342">
    <property type="entry name" value="HMGB"/>
</dbReference>
<dbReference type="PROSITE" id="PS50118">
    <property type="entry name" value="HMG_BOX_2"/>
    <property type="match status" value="1"/>
</dbReference>
<keyword evidence="2" id="KW-0539">Nucleus</keyword>
<dbReference type="Proteomes" id="UP000681720">
    <property type="component" value="Unassembled WGS sequence"/>
</dbReference>
<dbReference type="GO" id="GO:0003677">
    <property type="term" value="F:DNA binding"/>
    <property type="evidence" value="ECO:0007669"/>
    <property type="project" value="UniProtKB-UniRule"/>
</dbReference>
<dbReference type="Proteomes" id="UP000663856">
    <property type="component" value="Unassembled WGS sequence"/>
</dbReference>
<dbReference type="EMBL" id="CAJOBI010001333">
    <property type="protein sequence ID" value="CAF3875699.1"/>
    <property type="molecule type" value="Genomic_DNA"/>
</dbReference>
<evidence type="ECO:0000313" key="6">
    <source>
        <dbReference type="EMBL" id="CAF2129486.1"/>
    </source>
</evidence>
<dbReference type="Proteomes" id="UP000663887">
    <property type="component" value="Unassembled WGS sequence"/>
</dbReference>
<dbReference type="SUPFAM" id="SSF47095">
    <property type="entry name" value="HMG-box"/>
    <property type="match status" value="1"/>
</dbReference>
<evidence type="ECO:0000313" key="8">
    <source>
        <dbReference type="EMBL" id="CAF3875699.1"/>
    </source>
</evidence>
<dbReference type="Proteomes" id="UP000663842">
    <property type="component" value="Unassembled WGS sequence"/>
</dbReference>
<evidence type="ECO:0000256" key="1">
    <source>
        <dbReference type="ARBA" id="ARBA00023125"/>
    </source>
</evidence>
<dbReference type="Proteomes" id="UP000676336">
    <property type="component" value="Unassembled WGS sequence"/>
</dbReference>
<keyword evidence="1 2" id="KW-0238">DNA-binding</keyword>
<reference evidence="6" key="1">
    <citation type="submission" date="2021-02" db="EMBL/GenBank/DDBJ databases">
        <authorList>
            <person name="Nowell W R."/>
        </authorList>
    </citation>
    <scope>NUCLEOTIDE SEQUENCE</scope>
</reference>
<organism evidence="6 11">
    <name type="scientific">Rotaria magnacalcarata</name>
    <dbReference type="NCBI Taxonomy" id="392030"/>
    <lineage>
        <taxon>Eukaryota</taxon>
        <taxon>Metazoa</taxon>
        <taxon>Spiralia</taxon>
        <taxon>Gnathifera</taxon>
        <taxon>Rotifera</taxon>
        <taxon>Eurotatoria</taxon>
        <taxon>Bdelloidea</taxon>
        <taxon>Philodinida</taxon>
        <taxon>Philodinidae</taxon>
        <taxon>Rotaria</taxon>
    </lineage>
</organism>
<dbReference type="EMBL" id="CAJOBJ010228482">
    <property type="protein sequence ID" value="CAF5049346.1"/>
    <property type="molecule type" value="Genomic_DNA"/>
</dbReference>
<dbReference type="InterPro" id="IPR009071">
    <property type="entry name" value="HMG_box_dom"/>
</dbReference>
<evidence type="ECO:0000313" key="11">
    <source>
        <dbReference type="Proteomes" id="UP000663887"/>
    </source>
</evidence>
<dbReference type="EMBL" id="CAJOBF010000397">
    <property type="protein sequence ID" value="CAF3810887.1"/>
    <property type="molecule type" value="Genomic_DNA"/>
</dbReference>